<comment type="caution">
    <text evidence="1">The sequence shown here is derived from an EMBL/GenBank/DDBJ whole genome shotgun (WGS) entry which is preliminary data.</text>
</comment>
<gene>
    <name evidence="1" type="ORF">QYT958_LOCUS36362</name>
</gene>
<dbReference type="GO" id="GO:0003676">
    <property type="term" value="F:nucleic acid binding"/>
    <property type="evidence" value="ECO:0007669"/>
    <property type="project" value="InterPro"/>
</dbReference>
<accession>A0A821ZI24</accession>
<evidence type="ECO:0000313" key="1">
    <source>
        <dbReference type="EMBL" id="CAF4983141.1"/>
    </source>
</evidence>
<dbReference type="EMBL" id="CAJOBR010028823">
    <property type="protein sequence ID" value="CAF4983141.1"/>
    <property type="molecule type" value="Genomic_DNA"/>
</dbReference>
<dbReference type="SUPFAM" id="SSF54928">
    <property type="entry name" value="RNA-binding domain, RBD"/>
    <property type="match status" value="1"/>
</dbReference>
<proteinExistence type="predicted"/>
<name>A0A821ZI24_9BILA</name>
<feature type="non-terminal residue" evidence="1">
    <location>
        <position position="305"/>
    </location>
</feature>
<sequence>MTNTLRVNIQNVPCQTTNDLKAWVKSITDIEWDEIENHVFYTPKIDTQKNTYNNQNKHVCLIFKNENTFRRAIDKIPSYYIIEQDNDLRRYRDSEKESWGRELVIQTPANVTVEDIINKYGADIVMKCIQLNEKSRVESFIKLNNLPNNTNEADLRQCLEVHNGLTPKYIYVGLTKNNATGWAKITFHNDEQRDQAAIIYNSQLCDNIFPITIIGKRGLKQKFVRTTVMKNDDPNIRHNHPSAFLTNIFRVTMINREVALQIFSSRTSTNLAWSTPIYYSSDTSQWTIDSTATTTIYRTDLYPTF</sequence>
<reference evidence="1" key="1">
    <citation type="submission" date="2021-02" db="EMBL/GenBank/DDBJ databases">
        <authorList>
            <person name="Nowell W R."/>
        </authorList>
    </citation>
    <scope>NUCLEOTIDE SEQUENCE</scope>
</reference>
<evidence type="ECO:0000313" key="2">
    <source>
        <dbReference type="Proteomes" id="UP000663848"/>
    </source>
</evidence>
<dbReference type="Proteomes" id="UP000663848">
    <property type="component" value="Unassembled WGS sequence"/>
</dbReference>
<dbReference type="InterPro" id="IPR035979">
    <property type="entry name" value="RBD_domain_sf"/>
</dbReference>
<protein>
    <recommendedName>
        <fullName evidence="3">RRM domain-containing protein</fullName>
    </recommendedName>
</protein>
<dbReference type="AlphaFoldDB" id="A0A821ZI24"/>
<evidence type="ECO:0008006" key="3">
    <source>
        <dbReference type="Google" id="ProtNLM"/>
    </source>
</evidence>
<organism evidence="1 2">
    <name type="scientific">Rotaria socialis</name>
    <dbReference type="NCBI Taxonomy" id="392032"/>
    <lineage>
        <taxon>Eukaryota</taxon>
        <taxon>Metazoa</taxon>
        <taxon>Spiralia</taxon>
        <taxon>Gnathifera</taxon>
        <taxon>Rotifera</taxon>
        <taxon>Eurotatoria</taxon>
        <taxon>Bdelloidea</taxon>
        <taxon>Philodinida</taxon>
        <taxon>Philodinidae</taxon>
        <taxon>Rotaria</taxon>
    </lineage>
</organism>